<evidence type="ECO:0000313" key="2">
    <source>
        <dbReference type="EMBL" id="ASM76734.1"/>
    </source>
</evidence>
<reference evidence="2 3" key="1">
    <citation type="submission" date="2017-07" db="EMBL/GenBank/DDBJ databases">
        <title>Complete Genome Sequence of the cosmetic ferment Vitreoscilla filiformis (ATCC15551).</title>
        <authorList>
            <person name="Contreras S."/>
            <person name="Sagory-Zalkind P."/>
            <person name="Blanquart H."/>
            <person name="Iltis A."/>
            <person name="Morand S.C."/>
        </authorList>
    </citation>
    <scope>NUCLEOTIDE SEQUENCE [LARGE SCALE GENOMIC DNA]</scope>
    <source>
        <strain evidence="2 3">ATCC 15551</strain>
    </source>
</reference>
<dbReference type="AlphaFoldDB" id="A0A221KCG7"/>
<keyword evidence="1" id="KW-0732">Signal</keyword>
<accession>A0A221KCG7</accession>
<proteinExistence type="predicted"/>
<organism evidence="2 3">
    <name type="scientific">Vitreoscilla filiformis</name>
    <dbReference type="NCBI Taxonomy" id="63"/>
    <lineage>
        <taxon>Bacteria</taxon>
        <taxon>Pseudomonadati</taxon>
        <taxon>Pseudomonadota</taxon>
        <taxon>Betaproteobacteria</taxon>
        <taxon>Neisseriales</taxon>
        <taxon>Neisseriaceae</taxon>
        <taxon>Vitreoscilla</taxon>
    </lineage>
</organism>
<evidence type="ECO:0000313" key="3">
    <source>
        <dbReference type="Proteomes" id="UP000199729"/>
    </source>
</evidence>
<evidence type="ECO:0000256" key="1">
    <source>
        <dbReference type="SAM" id="SignalP"/>
    </source>
</evidence>
<protein>
    <submittedName>
        <fullName evidence="2">Uncharacterized protein</fullName>
    </submittedName>
</protein>
<dbReference type="KEGG" id="vff:VITFI_CDS0956"/>
<name>A0A221KCG7_VITFI</name>
<dbReference type="Proteomes" id="UP000199729">
    <property type="component" value="Chromosome"/>
</dbReference>
<dbReference type="EMBL" id="CP022423">
    <property type="protein sequence ID" value="ASM76734.1"/>
    <property type="molecule type" value="Genomic_DNA"/>
</dbReference>
<gene>
    <name evidence="2" type="ORF">VITFI_CDS0956</name>
</gene>
<sequence length="138" mass="15214">MLTMPMRGLMGMIGAALLPLVSQAAPAPALHLQCELQASNELHTLTFHPTSDPYRAAATPIGRSFRFKAVLEAQGEQATSVRLYAYAYSPRQYVLLHLATYDHPTPSRTSLTGQQRVYSPRTGSELLYHCTLLKDEAP</sequence>
<keyword evidence="3" id="KW-1185">Reference proteome</keyword>
<feature type="chain" id="PRO_5012985180" evidence="1">
    <location>
        <begin position="25"/>
        <end position="138"/>
    </location>
</feature>
<feature type="signal peptide" evidence="1">
    <location>
        <begin position="1"/>
        <end position="24"/>
    </location>
</feature>